<evidence type="ECO:0008006" key="4">
    <source>
        <dbReference type="Google" id="ProtNLM"/>
    </source>
</evidence>
<proteinExistence type="predicted"/>
<dbReference type="GO" id="GO:0022857">
    <property type="term" value="F:transmembrane transporter activity"/>
    <property type="evidence" value="ECO:0007669"/>
    <property type="project" value="InterPro"/>
</dbReference>
<feature type="transmembrane region" description="Helical" evidence="1">
    <location>
        <begin position="349"/>
        <end position="371"/>
    </location>
</feature>
<feature type="transmembrane region" description="Helical" evidence="1">
    <location>
        <begin position="226"/>
        <end position="244"/>
    </location>
</feature>
<dbReference type="Pfam" id="PF07690">
    <property type="entry name" value="MFS_1"/>
    <property type="match status" value="1"/>
</dbReference>
<reference evidence="3" key="1">
    <citation type="submission" date="2017-09" db="EMBL/GenBank/DDBJ databases">
        <title>Depth-based differentiation of microbial function through sediment-hosted aquifers and enrichment of novel symbionts in the deep terrestrial subsurface.</title>
        <authorList>
            <person name="Probst A.J."/>
            <person name="Ladd B."/>
            <person name="Jarett J.K."/>
            <person name="Geller-Mcgrath D.E."/>
            <person name="Sieber C.M.K."/>
            <person name="Emerson J.B."/>
            <person name="Anantharaman K."/>
            <person name="Thomas B.C."/>
            <person name="Malmstrom R."/>
            <person name="Stieglmeier M."/>
            <person name="Klingl A."/>
            <person name="Woyke T."/>
            <person name="Ryan C.M."/>
            <person name="Banfield J.F."/>
        </authorList>
    </citation>
    <scope>NUCLEOTIDE SEQUENCE [LARGE SCALE GENOMIC DNA]</scope>
</reference>
<keyword evidence="1" id="KW-1133">Transmembrane helix</keyword>
<keyword evidence="1" id="KW-0472">Membrane</keyword>
<dbReference type="AlphaFoldDB" id="A0A2H0TRC4"/>
<feature type="transmembrane region" description="Helical" evidence="1">
    <location>
        <begin position="173"/>
        <end position="192"/>
    </location>
</feature>
<dbReference type="Gene3D" id="1.20.1250.20">
    <property type="entry name" value="MFS general substrate transporter like domains"/>
    <property type="match status" value="1"/>
</dbReference>
<evidence type="ECO:0000313" key="3">
    <source>
        <dbReference type="Proteomes" id="UP000230154"/>
    </source>
</evidence>
<organism evidence="2 3">
    <name type="scientific">Candidatus Magasanikbacteria bacterium CG10_big_fil_rev_8_21_14_0_10_47_10</name>
    <dbReference type="NCBI Taxonomy" id="1974652"/>
    <lineage>
        <taxon>Bacteria</taxon>
        <taxon>Candidatus Magasanikiibacteriota</taxon>
    </lineage>
</organism>
<dbReference type="InterPro" id="IPR036259">
    <property type="entry name" value="MFS_trans_sf"/>
</dbReference>
<dbReference type="SUPFAM" id="SSF103473">
    <property type="entry name" value="MFS general substrate transporter"/>
    <property type="match status" value="1"/>
</dbReference>
<dbReference type="PANTHER" id="PTHR23530:SF1">
    <property type="entry name" value="PERMEASE, MAJOR FACILITATOR SUPERFAMILY-RELATED"/>
    <property type="match status" value="1"/>
</dbReference>
<feature type="transmembrane region" description="Helical" evidence="1">
    <location>
        <begin position="77"/>
        <end position="93"/>
    </location>
</feature>
<dbReference type="EMBL" id="PFCB01000009">
    <property type="protein sequence ID" value="PIR74705.1"/>
    <property type="molecule type" value="Genomic_DNA"/>
</dbReference>
<dbReference type="PANTHER" id="PTHR23530">
    <property type="entry name" value="TRANSPORT PROTEIN-RELATED"/>
    <property type="match status" value="1"/>
</dbReference>
<evidence type="ECO:0000256" key="1">
    <source>
        <dbReference type="SAM" id="Phobius"/>
    </source>
</evidence>
<feature type="transmembrane region" description="Helical" evidence="1">
    <location>
        <begin position="250"/>
        <end position="271"/>
    </location>
</feature>
<comment type="caution">
    <text evidence="2">The sequence shown here is derived from an EMBL/GenBank/DDBJ whole genome shotgun (WGS) entry which is preliminary data.</text>
</comment>
<accession>A0A2H0TRC4</accession>
<protein>
    <recommendedName>
        <fullName evidence="4">Major facilitator superfamily (MFS) profile domain-containing protein</fullName>
    </recommendedName>
</protein>
<dbReference type="InterPro" id="IPR053160">
    <property type="entry name" value="MFS_DHA3_Transporter"/>
</dbReference>
<feature type="transmembrane region" description="Helical" evidence="1">
    <location>
        <begin position="49"/>
        <end position="70"/>
    </location>
</feature>
<gene>
    <name evidence="2" type="ORF">COU35_00850</name>
</gene>
<feature type="transmembrane region" description="Helical" evidence="1">
    <location>
        <begin position="20"/>
        <end position="43"/>
    </location>
</feature>
<evidence type="ECO:0000313" key="2">
    <source>
        <dbReference type="EMBL" id="PIR74705.1"/>
    </source>
</evidence>
<feature type="transmembrane region" description="Helical" evidence="1">
    <location>
        <begin position="291"/>
        <end position="309"/>
    </location>
</feature>
<dbReference type="Proteomes" id="UP000230154">
    <property type="component" value="Unassembled WGS sequence"/>
</dbReference>
<feature type="transmembrane region" description="Helical" evidence="1">
    <location>
        <begin position="315"/>
        <end position="337"/>
    </location>
</feature>
<sequence length="404" mass="45824">MKLTEERALELRANFKKVFWIRALMNIKVLNIVMSLFLIHRGITLPQVLYLGAVWSVANILFEIPSSYLADRWGRKKTILLGIVFGFLYWLFYLTGDAYVHFIAGTVAYAISVSFFSGTEDAIVYDSAKELGEEAHTFGRLGQSLSARHVIKIVAPIIGVLLARDLVDAQFSMIIGIDIIATIVALVIAWSLKEPNHKMDLEKMEAGVMRDAIKILKRHPDLRTAIFNRVLIFCGFLIVWQYYHVFFVDLGVSLVAIGILWGGMHLVLFTFYSRVHSFIKSHLITRTIDIFNLYIAASLGAFLLFWFLFPQPYVLFILFLIFVTIEGMRLPLFLEFYNKKSASYNRATTLSLASLLKSVIEAPLAVLAGFLITIDIIAPYALALLACLIVIFFFRLTPHKQYGT</sequence>
<name>A0A2H0TRC4_9BACT</name>
<keyword evidence="1" id="KW-0812">Transmembrane</keyword>
<dbReference type="InterPro" id="IPR011701">
    <property type="entry name" value="MFS"/>
</dbReference>
<feature type="transmembrane region" description="Helical" evidence="1">
    <location>
        <begin position="377"/>
        <end position="396"/>
    </location>
</feature>